<proteinExistence type="predicted"/>
<dbReference type="Pfam" id="PF03109">
    <property type="entry name" value="ABC1"/>
    <property type="match status" value="1"/>
</dbReference>
<dbReference type="InterPro" id="IPR000719">
    <property type="entry name" value="Prot_kinase_dom"/>
</dbReference>
<dbReference type="SUPFAM" id="SSF56112">
    <property type="entry name" value="Protein kinase-like (PK-like)"/>
    <property type="match status" value="1"/>
</dbReference>
<dbReference type="PANTHER" id="PTHR43173:SF12">
    <property type="entry name" value="PROTEIN KINASE SUPERFAMILY PROTEIN"/>
    <property type="match status" value="1"/>
</dbReference>
<dbReference type="Proteomes" id="UP001530315">
    <property type="component" value="Unassembled WGS sequence"/>
</dbReference>
<feature type="domain" description="Protein kinase" evidence="1">
    <location>
        <begin position="184"/>
        <end position="539"/>
    </location>
</feature>
<dbReference type="PROSITE" id="PS50011">
    <property type="entry name" value="PROTEIN_KINASE_DOM"/>
    <property type="match status" value="1"/>
</dbReference>
<organism evidence="2 3">
    <name type="scientific">Stephanodiscus triporus</name>
    <dbReference type="NCBI Taxonomy" id="2934178"/>
    <lineage>
        <taxon>Eukaryota</taxon>
        <taxon>Sar</taxon>
        <taxon>Stramenopiles</taxon>
        <taxon>Ochrophyta</taxon>
        <taxon>Bacillariophyta</taxon>
        <taxon>Coscinodiscophyceae</taxon>
        <taxon>Thalassiosirophycidae</taxon>
        <taxon>Stephanodiscales</taxon>
        <taxon>Stephanodiscaceae</taxon>
        <taxon>Stephanodiscus</taxon>
    </lineage>
</organism>
<dbReference type="InterPro" id="IPR051130">
    <property type="entry name" value="Mito_struct-func_regulator"/>
</dbReference>
<sequence length="585" mass="64135">MLALVPWFGPSRAFAPPRARPPVNGGIAIVQASSTATDASSSSSSSSSDFPPPLTKVQRLQRAAKFWSSAIPIVLSYYSKDAELRVKEAFTGTALTPAEQEVVWNEQHSKGARKLADTITSLKGFYVKTAQIIASRQDLFPPEYTEALSMFTDNVDPLPVGLIKAVISKELLLRGEAFDDIFQEFDDTPLGAASVAQVHRAVLSERYGSREVAVKVQRPSIEGKLMGDIANLKAIAKTFEDNLPLDYYTVFCELEKQLADEFDFLAEAVAMDRIYETVTRDGITGLPCESPIVLPRPVQGLVSRRVLVMDYLKGVPLSRTAEEMSRRGITPDSPEAQLFGRKLLTSLTDVFGRCILETGFFHADPHPGNIFVLDDGRIGLIDFGQVKQIGGRARETLAKVMLALDGRVSDDNPADLDRIGNLALELGVELADDAPAEGPAAVAMWLFDGSVERLPGGYDKGELSPNSPVKALKSFPQDLVLVGRSSILIKGLSNRLQIPWSLAREWAPMARRVLEGNANTSTAATRDGRASKVRIRDVLKLLKQWGRDKTIRALTKLPAPIRTKVAGVALRFQKRREAREDAKKR</sequence>
<dbReference type="PANTHER" id="PTHR43173">
    <property type="entry name" value="ABC1 FAMILY PROTEIN"/>
    <property type="match status" value="1"/>
</dbReference>
<evidence type="ECO:0000259" key="1">
    <source>
        <dbReference type="PROSITE" id="PS50011"/>
    </source>
</evidence>
<dbReference type="EMBL" id="JALLAZ020001729">
    <property type="protein sequence ID" value="KAL3766494.1"/>
    <property type="molecule type" value="Genomic_DNA"/>
</dbReference>
<dbReference type="AlphaFoldDB" id="A0ABD3MRI0"/>
<dbReference type="InterPro" id="IPR011009">
    <property type="entry name" value="Kinase-like_dom_sf"/>
</dbReference>
<reference evidence="2 3" key="1">
    <citation type="submission" date="2024-10" db="EMBL/GenBank/DDBJ databases">
        <title>Updated reference genomes for cyclostephanoid diatoms.</title>
        <authorList>
            <person name="Roberts W.R."/>
            <person name="Alverson A.J."/>
        </authorList>
    </citation>
    <scope>NUCLEOTIDE SEQUENCE [LARGE SCALE GENOMIC DNA]</scope>
    <source>
        <strain evidence="2 3">AJA276-08</strain>
    </source>
</reference>
<protein>
    <recommendedName>
        <fullName evidence="1">Protein kinase domain-containing protein</fullName>
    </recommendedName>
</protein>
<keyword evidence="3" id="KW-1185">Reference proteome</keyword>
<evidence type="ECO:0000313" key="3">
    <source>
        <dbReference type="Proteomes" id="UP001530315"/>
    </source>
</evidence>
<gene>
    <name evidence="2" type="ORF">ACHAW5_001163</name>
</gene>
<evidence type="ECO:0000313" key="2">
    <source>
        <dbReference type="EMBL" id="KAL3766494.1"/>
    </source>
</evidence>
<dbReference type="CDD" id="cd05121">
    <property type="entry name" value="ABC1_ADCK3-like"/>
    <property type="match status" value="1"/>
</dbReference>
<dbReference type="InterPro" id="IPR004147">
    <property type="entry name" value="ABC1_dom"/>
</dbReference>
<comment type="caution">
    <text evidence="2">The sequence shown here is derived from an EMBL/GenBank/DDBJ whole genome shotgun (WGS) entry which is preliminary data.</text>
</comment>
<accession>A0ABD3MRI0</accession>
<name>A0ABD3MRI0_9STRA</name>